<dbReference type="Proteomes" id="UP000019335">
    <property type="component" value="Chromosome 2"/>
</dbReference>
<feature type="region of interest" description="Disordered" evidence="1">
    <location>
        <begin position="34"/>
        <end position="76"/>
    </location>
</feature>
<evidence type="ECO:0000256" key="2">
    <source>
        <dbReference type="SAM" id="SignalP"/>
    </source>
</evidence>
<reference evidence="3 4" key="1">
    <citation type="journal article" date="2014" name="Mol. Plant">
        <title>Chromosome Scale Genome Assembly and Transcriptome Profiling of Nannochloropsis gaditana in Nitrogen Depletion.</title>
        <authorList>
            <person name="Corteggiani Carpinelli E."/>
            <person name="Telatin A."/>
            <person name="Vitulo N."/>
            <person name="Forcato C."/>
            <person name="D'Angelo M."/>
            <person name="Schiavon R."/>
            <person name="Vezzi A."/>
            <person name="Giacometti G.M."/>
            <person name="Morosinotto T."/>
            <person name="Valle G."/>
        </authorList>
    </citation>
    <scope>NUCLEOTIDE SEQUENCE [LARGE SCALE GENOMIC DNA]</scope>
    <source>
        <strain evidence="3 4">B-31</strain>
    </source>
</reference>
<dbReference type="OrthoDB" id="10296906at2759"/>
<name>W7TQY1_9STRA</name>
<gene>
    <name evidence="3" type="ORF">Naga_100006g38</name>
</gene>
<evidence type="ECO:0000313" key="3">
    <source>
        <dbReference type="EMBL" id="EWM29590.1"/>
    </source>
</evidence>
<feature type="chain" id="PRO_5004901136" evidence="2">
    <location>
        <begin position="21"/>
        <end position="233"/>
    </location>
</feature>
<dbReference type="EMBL" id="AZIL01000126">
    <property type="protein sequence ID" value="EWM29590.1"/>
    <property type="molecule type" value="Genomic_DNA"/>
</dbReference>
<feature type="signal peptide" evidence="2">
    <location>
        <begin position="1"/>
        <end position="20"/>
    </location>
</feature>
<keyword evidence="4" id="KW-1185">Reference proteome</keyword>
<protein>
    <submittedName>
        <fullName evidence="3">Uncharacterized protein</fullName>
    </submittedName>
</protein>
<feature type="compositionally biased region" description="Low complexity" evidence="1">
    <location>
        <begin position="56"/>
        <end position="76"/>
    </location>
</feature>
<comment type="caution">
    <text evidence="3">The sequence shown here is derived from an EMBL/GenBank/DDBJ whole genome shotgun (WGS) entry which is preliminary data.</text>
</comment>
<accession>W7TQY1</accession>
<evidence type="ECO:0000313" key="4">
    <source>
        <dbReference type="Proteomes" id="UP000019335"/>
    </source>
</evidence>
<dbReference type="AlphaFoldDB" id="W7TQY1"/>
<organism evidence="3 4">
    <name type="scientific">Nannochloropsis gaditana</name>
    <dbReference type="NCBI Taxonomy" id="72520"/>
    <lineage>
        <taxon>Eukaryota</taxon>
        <taxon>Sar</taxon>
        <taxon>Stramenopiles</taxon>
        <taxon>Ochrophyta</taxon>
        <taxon>Eustigmatophyceae</taxon>
        <taxon>Eustigmatales</taxon>
        <taxon>Monodopsidaceae</taxon>
        <taxon>Nannochloropsis</taxon>
    </lineage>
</organism>
<feature type="compositionally biased region" description="Polar residues" evidence="1">
    <location>
        <begin position="38"/>
        <end position="49"/>
    </location>
</feature>
<sequence>MIHARGVTIVALSILGMAAGQNLRFPEAADGLRLPESSEGTLPVSNNAASHPLIGAPASESSPVRSSAPSVSVSPSHFPSPVVRDMGLYTSDEIEGTVRFIMPKFRGLPVDYCLRYQHGSVRRERRGIDCGVPAASQYCRDQGMDDSIDYVVTYYSSQATSTLGDGAVHAADPTGDGKGRHTWFTSITCRFSVGEDVAVAEAGGWPVEEISTRWEAVDVKSTAGGRSMEGHSD</sequence>
<proteinExistence type="predicted"/>
<evidence type="ECO:0000256" key="1">
    <source>
        <dbReference type="SAM" id="MobiDB-lite"/>
    </source>
</evidence>
<keyword evidence="2" id="KW-0732">Signal</keyword>